<evidence type="ECO:0000313" key="10">
    <source>
        <dbReference type="Proteomes" id="UP000006882"/>
    </source>
</evidence>
<dbReference type="PANTHER" id="PTHR31375">
    <property type="match status" value="1"/>
</dbReference>
<dbReference type="GO" id="GO:0071555">
    <property type="term" value="P:cell wall organization"/>
    <property type="evidence" value="ECO:0007669"/>
    <property type="project" value="UniProtKB-KW"/>
</dbReference>
<dbReference type="InterPro" id="IPR011050">
    <property type="entry name" value="Pectin_lyase_fold/virulence"/>
</dbReference>
<keyword evidence="6 8" id="KW-0326">Glycosidase</keyword>
<protein>
    <recommendedName>
        <fullName evidence="11">Polygalacturonase</fullName>
    </recommendedName>
</protein>
<dbReference type="EMBL" id="CM007651">
    <property type="protein sequence ID" value="ONI34385.1"/>
    <property type="molecule type" value="Genomic_DNA"/>
</dbReference>
<reference evidence="9 10" key="1">
    <citation type="journal article" date="2013" name="Nat. Genet.">
        <title>The high-quality draft genome of peach (Prunus persica) identifies unique patterns of genetic diversity, domestication and genome evolution.</title>
        <authorList>
            <consortium name="International Peach Genome Initiative"/>
            <person name="Verde I."/>
            <person name="Abbott A.G."/>
            <person name="Scalabrin S."/>
            <person name="Jung S."/>
            <person name="Shu S."/>
            <person name="Marroni F."/>
            <person name="Zhebentyayeva T."/>
            <person name="Dettori M.T."/>
            <person name="Grimwood J."/>
            <person name="Cattonaro F."/>
            <person name="Zuccolo A."/>
            <person name="Rossini L."/>
            <person name="Jenkins J."/>
            <person name="Vendramin E."/>
            <person name="Meisel L.A."/>
            <person name="Decroocq V."/>
            <person name="Sosinski B."/>
            <person name="Prochnik S."/>
            <person name="Mitros T."/>
            <person name="Policriti A."/>
            <person name="Cipriani G."/>
            <person name="Dondini L."/>
            <person name="Ficklin S."/>
            <person name="Goodstein D.M."/>
            <person name="Xuan P."/>
            <person name="Del Fabbro C."/>
            <person name="Aramini V."/>
            <person name="Copetti D."/>
            <person name="Gonzalez S."/>
            <person name="Horner D.S."/>
            <person name="Falchi R."/>
            <person name="Lucas S."/>
            <person name="Mica E."/>
            <person name="Maldonado J."/>
            <person name="Lazzari B."/>
            <person name="Bielenberg D."/>
            <person name="Pirona R."/>
            <person name="Miculan M."/>
            <person name="Barakat A."/>
            <person name="Testolin R."/>
            <person name="Stella A."/>
            <person name="Tartarini S."/>
            <person name="Tonutti P."/>
            <person name="Arus P."/>
            <person name="Orellana A."/>
            <person name="Wells C."/>
            <person name="Main D."/>
            <person name="Vizzotto G."/>
            <person name="Silva H."/>
            <person name="Salamini F."/>
            <person name="Schmutz J."/>
            <person name="Morgante M."/>
            <person name="Rokhsar D.S."/>
        </authorList>
    </citation>
    <scope>NUCLEOTIDE SEQUENCE [LARGE SCALE GENOMIC DNA]</scope>
    <source>
        <strain evidence="10">cv. Nemared</strain>
    </source>
</reference>
<name>A0A251RGU9_PRUPE</name>
<evidence type="ECO:0000256" key="6">
    <source>
        <dbReference type="ARBA" id="ARBA00023295"/>
    </source>
</evidence>
<dbReference type="STRING" id="3760.A0A251RGU9"/>
<keyword evidence="7" id="KW-0961">Cell wall biogenesis/degradation</keyword>
<dbReference type="GO" id="GO:0005975">
    <property type="term" value="P:carbohydrate metabolic process"/>
    <property type="evidence" value="ECO:0007669"/>
    <property type="project" value="InterPro"/>
</dbReference>
<keyword evidence="10" id="KW-1185">Reference proteome</keyword>
<evidence type="ECO:0000313" key="9">
    <source>
        <dbReference type="EMBL" id="ONI34385.1"/>
    </source>
</evidence>
<dbReference type="Proteomes" id="UP000006882">
    <property type="component" value="Chromosome G1"/>
</dbReference>
<evidence type="ECO:0000256" key="1">
    <source>
        <dbReference type="ARBA" id="ARBA00004191"/>
    </source>
</evidence>
<dbReference type="GO" id="GO:0004650">
    <property type="term" value="F:polygalacturonase activity"/>
    <property type="evidence" value="ECO:0007669"/>
    <property type="project" value="InterPro"/>
</dbReference>
<dbReference type="Pfam" id="PF00295">
    <property type="entry name" value="Glyco_hydro_28"/>
    <property type="match status" value="2"/>
</dbReference>
<proteinExistence type="inferred from homology"/>
<keyword evidence="4" id="KW-0964">Secreted</keyword>
<evidence type="ECO:0000256" key="4">
    <source>
        <dbReference type="ARBA" id="ARBA00022525"/>
    </source>
</evidence>
<dbReference type="InterPro" id="IPR000743">
    <property type="entry name" value="Glyco_hydro_28"/>
</dbReference>
<comment type="similarity">
    <text evidence="2 8">Belongs to the glycosyl hydrolase 28 family.</text>
</comment>
<dbReference type="InterPro" id="IPR012334">
    <property type="entry name" value="Pectin_lyas_fold"/>
</dbReference>
<keyword evidence="5 8" id="KW-0378">Hydrolase</keyword>
<evidence type="ECO:0000256" key="3">
    <source>
        <dbReference type="ARBA" id="ARBA00022512"/>
    </source>
</evidence>
<gene>
    <name evidence="9" type="ORF">PRUPE_1G479800</name>
</gene>
<evidence type="ECO:0000256" key="2">
    <source>
        <dbReference type="ARBA" id="ARBA00008834"/>
    </source>
</evidence>
<dbReference type="Gramene" id="ONI34385">
    <property type="protein sequence ID" value="ONI34385"/>
    <property type="gene ID" value="PRUPE_1G479800"/>
</dbReference>
<dbReference type="Gene3D" id="2.160.20.10">
    <property type="entry name" value="Single-stranded right-handed beta-helix, Pectin lyase-like"/>
    <property type="match status" value="1"/>
</dbReference>
<evidence type="ECO:0000256" key="5">
    <source>
        <dbReference type="ARBA" id="ARBA00022801"/>
    </source>
</evidence>
<accession>A0A251RGU9</accession>
<dbReference type="SUPFAM" id="SSF51126">
    <property type="entry name" value="Pectin lyase-like"/>
    <property type="match status" value="1"/>
</dbReference>
<evidence type="ECO:0000256" key="7">
    <source>
        <dbReference type="ARBA" id="ARBA00023316"/>
    </source>
</evidence>
<evidence type="ECO:0000256" key="8">
    <source>
        <dbReference type="RuleBase" id="RU361169"/>
    </source>
</evidence>
<sequence length="335" mass="36505">MTEKIQAEDLGPFQGVGTCYRPRALQLHNCPNLQLRGLTHVNSSKGHIGISYSQNVTLSHLNISAPESSPNTDGIDLYSATNVSIHQSTITTGDDCIAIKEIFSYINITGDYVWPRAWNKHRTDKRKTYVKLVGSLGAGGAYERVEEVFVGNCTFKGSMYGARIKTWQGLPTVSFLFLVIVSSSSFGIGYGQNDTYNVLDIGAFGDGGATQVLNIPQGKTYLLKPLKFVGPCNANKVQIEQIRVTETKHPIIIGQNYVDDNRRVKVSDITFSGFERASTSQQATTLNCCSLGCTNIVMDHVKLSSMVPGKPLRSLCKNANGTSISTSPHVDCLSK</sequence>
<organism evidence="9 10">
    <name type="scientific">Prunus persica</name>
    <name type="common">Peach</name>
    <name type="synonym">Amygdalus persica</name>
    <dbReference type="NCBI Taxonomy" id="3760"/>
    <lineage>
        <taxon>Eukaryota</taxon>
        <taxon>Viridiplantae</taxon>
        <taxon>Streptophyta</taxon>
        <taxon>Embryophyta</taxon>
        <taxon>Tracheophyta</taxon>
        <taxon>Spermatophyta</taxon>
        <taxon>Magnoliopsida</taxon>
        <taxon>eudicotyledons</taxon>
        <taxon>Gunneridae</taxon>
        <taxon>Pentapetalae</taxon>
        <taxon>rosids</taxon>
        <taxon>fabids</taxon>
        <taxon>Rosales</taxon>
        <taxon>Rosaceae</taxon>
        <taxon>Amygdaloideae</taxon>
        <taxon>Amygdaleae</taxon>
        <taxon>Prunus</taxon>
    </lineage>
</organism>
<dbReference type="AlphaFoldDB" id="A0A251RGU9"/>
<comment type="subcellular location">
    <subcellularLocation>
        <location evidence="1">Secreted</location>
        <location evidence="1">Cell wall</location>
    </subcellularLocation>
</comment>
<keyword evidence="3" id="KW-0134">Cell wall</keyword>
<evidence type="ECO:0008006" key="11">
    <source>
        <dbReference type="Google" id="ProtNLM"/>
    </source>
</evidence>